<feature type="domain" description="Glycosyltransferase 2-like" evidence="1">
    <location>
        <begin position="148"/>
        <end position="259"/>
    </location>
</feature>
<dbReference type="SUPFAM" id="SSF48452">
    <property type="entry name" value="TPR-like"/>
    <property type="match status" value="1"/>
</dbReference>
<evidence type="ECO:0000259" key="1">
    <source>
        <dbReference type="Pfam" id="PF00535"/>
    </source>
</evidence>
<organism evidence="2 3">
    <name type="scientific">Anaerovirgula multivorans</name>
    <dbReference type="NCBI Taxonomy" id="312168"/>
    <lineage>
        <taxon>Bacteria</taxon>
        <taxon>Bacillati</taxon>
        <taxon>Bacillota</taxon>
        <taxon>Clostridia</taxon>
        <taxon>Peptostreptococcales</taxon>
        <taxon>Natronincolaceae</taxon>
        <taxon>Anaerovirgula</taxon>
    </lineage>
</organism>
<protein>
    <submittedName>
        <fullName evidence="2">Glycosyltransferase, GT2 family</fullName>
    </submittedName>
</protein>
<dbReference type="InterPro" id="IPR001173">
    <property type="entry name" value="Glyco_trans_2-like"/>
</dbReference>
<dbReference type="PANTHER" id="PTHR22916">
    <property type="entry name" value="GLYCOSYLTRANSFERASE"/>
    <property type="match status" value="1"/>
</dbReference>
<gene>
    <name evidence="2" type="ORF">SAMN05446037_101171</name>
</gene>
<dbReference type="InterPro" id="IPR029044">
    <property type="entry name" value="Nucleotide-diphossugar_trans"/>
</dbReference>
<dbReference type="SMART" id="SM00028">
    <property type="entry name" value="TPR"/>
    <property type="match status" value="2"/>
</dbReference>
<keyword evidence="3" id="KW-1185">Reference proteome</keyword>
<evidence type="ECO:0000313" key="2">
    <source>
        <dbReference type="EMBL" id="SNS49067.1"/>
    </source>
</evidence>
<dbReference type="OrthoDB" id="9785185at2"/>
<keyword evidence="2" id="KW-0808">Transferase</keyword>
<dbReference type="Gene3D" id="3.90.550.10">
    <property type="entry name" value="Spore Coat Polysaccharide Biosynthesis Protein SpsA, Chain A"/>
    <property type="match status" value="1"/>
</dbReference>
<evidence type="ECO:0000313" key="3">
    <source>
        <dbReference type="Proteomes" id="UP000198304"/>
    </source>
</evidence>
<dbReference type="InterPro" id="IPR011990">
    <property type="entry name" value="TPR-like_helical_dom_sf"/>
</dbReference>
<reference evidence="2 3" key="1">
    <citation type="submission" date="2017-06" db="EMBL/GenBank/DDBJ databases">
        <authorList>
            <person name="Kim H.J."/>
            <person name="Triplett B.A."/>
        </authorList>
    </citation>
    <scope>NUCLEOTIDE SEQUENCE [LARGE SCALE GENOMIC DNA]</scope>
    <source>
        <strain evidence="2 3">SCA</strain>
    </source>
</reference>
<dbReference type="SUPFAM" id="SSF53448">
    <property type="entry name" value="Nucleotide-diphospho-sugar transferases"/>
    <property type="match status" value="1"/>
</dbReference>
<dbReference type="RefSeq" id="WP_089283248.1">
    <property type="nucleotide sequence ID" value="NZ_FZOJ01000011.1"/>
</dbReference>
<dbReference type="Gene3D" id="1.25.40.10">
    <property type="entry name" value="Tetratricopeptide repeat domain"/>
    <property type="match status" value="1"/>
</dbReference>
<dbReference type="GO" id="GO:0016758">
    <property type="term" value="F:hexosyltransferase activity"/>
    <property type="evidence" value="ECO:0007669"/>
    <property type="project" value="UniProtKB-ARBA"/>
</dbReference>
<dbReference type="CDD" id="cd00761">
    <property type="entry name" value="Glyco_tranf_GTA_type"/>
    <property type="match status" value="1"/>
</dbReference>
<sequence>MNNDMITFQKKIKENINLLISDNRLNEAKELLTQYENIVNDDIDIYSFKGMIAMMKGDMDEAERVLTEGFNVDRENFDLLCNLAYLYQSQDNHVKAYEFYNRAKEYAIDGEIKKKIEEILNEYNKIEEIELQKNKLSIKQSSYPKVTIRITTYNQKEHLKEAIESCLQQDYPNLEILVIDDCSQDGTDTMMETYRNNKRIKYIRNKINLGPGNNTRNMLYNLIDSKYAMYFNHDDYLIKNDYISKAVKLLMNYPNLSFVWANCKIKNEISGKGSITNFKNSKITNGIDYFLNYETPQRPHITGQLTTVFDVEKLRATGFGDEKTKSKDTFMYLKLMLMGDVGFIDEHVSVYRVHKKSLSFNMPVEFDESTIIEFEKLKKKVLDNKIANEETMEKWINNRVFSYVIWRFPALWNSKNKRYALELLMSISKEYPFAYERILEKI</sequence>
<dbReference type="PANTHER" id="PTHR22916:SF3">
    <property type="entry name" value="UDP-GLCNAC:BETAGAL BETA-1,3-N-ACETYLGLUCOSAMINYLTRANSFERASE-LIKE PROTEIN 1"/>
    <property type="match status" value="1"/>
</dbReference>
<dbReference type="AlphaFoldDB" id="A0A239EWV5"/>
<dbReference type="EMBL" id="FZOJ01000011">
    <property type="protein sequence ID" value="SNS49067.1"/>
    <property type="molecule type" value="Genomic_DNA"/>
</dbReference>
<dbReference type="Pfam" id="PF00535">
    <property type="entry name" value="Glycos_transf_2"/>
    <property type="match status" value="1"/>
</dbReference>
<accession>A0A239EWV5</accession>
<proteinExistence type="predicted"/>
<dbReference type="Proteomes" id="UP000198304">
    <property type="component" value="Unassembled WGS sequence"/>
</dbReference>
<name>A0A239EWV5_9FIRM</name>
<dbReference type="InterPro" id="IPR019734">
    <property type="entry name" value="TPR_rpt"/>
</dbReference>